<dbReference type="PANTHER" id="PTHR43214">
    <property type="entry name" value="TWO-COMPONENT RESPONSE REGULATOR"/>
    <property type="match status" value="1"/>
</dbReference>
<dbReference type="RefSeq" id="WP_183949130.1">
    <property type="nucleotide sequence ID" value="NZ_JACHHX010000020.1"/>
</dbReference>
<dbReference type="Gene3D" id="3.40.50.2300">
    <property type="match status" value="1"/>
</dbReference>
<organism evidence="6 7">
    <name type="scientific">Rehaibacterium terrae</name>
    <dbReference type="NCBI Taxonomy" id="1341696"/>
    <lineage>
        <taxon>Bacteria</taxon>
        <taxon>Pseudomonadati</taxon>
        <taxon>Pseudomonadota</taxon>
        <taxon>Gammaproteobacteria</taxon>
        <taxon>Lysobacterales</taxon>
        <taxon>Lysobacteraceae</taxon>
        <taxon>Rehaibacterium</taxon>
    </lineage>
</organism>
<dbReference type="PANTHER" id="PTHR43214:SF43">
    <property type="entry name" value="TWO-COMPONENT RESPONSE REGULATOR"/>
    <property type="match status" value="1"/>
</dbReference>
<dbReference type="InterPro" id="IPR001789">
    <property type="entry name" value="Sig_transdc_resp-reg_receiver"/>
</dbReference>
<evidence type="ECO:0000313" key="7">
    <source>
        <dbReference type="Proteomes" id="UP000519004"/>
    </source>
</evidence>
<dbReference type="AlphaFoldDB" id="A0A7W7Y1V7"/>
<dbReference type="InterPro" id="IPR011006">
    <property type="entry name" value="CheY-like_superfamily"/>
</dbReference>
<evidence type="ECO:0000259" key="4">
    <source>
        <dbReference type="PROSITE" id="PS50043"/>
    </source>
</evidence>
<dbReference type="CDD" id="cd17535">
    <property type="entry name" value="REC_NarL-like"/>
    <property type="match status" value="1"/>
</dbReference>
<dbReference type="InterPro" id="IPR000792">
    <property type="entry name" value="Tscrpt_reg_LuxR_C"/>
</dbReference>
<gene>
    <name evidence="6" type="ORF">HNQ58_002380</name>
</gene>
<evidence type="ECO:0000256" key="1">
    <source>
        <dbReference type="ARBA" id="ARBA00022553"/>
    </source>
</evidence>
<keyword evidence="1 3" id="KW-0597">Phosphoprotein</keyword>
<dbReference type="PROSITE" id="PS50043">
    <property type="entry name" value="HTH_LUXR_2"/>
    <property type="match status" value="1"/>
</dbReference>
<sequence length="207" mass="22926">MFPTPIAICDDHPIVREGFRQLIEADGRHRVVREFGSVREVLAPDALAGIELLVLDLSLPDGDGLSVLDALHERHANLPVVVLTMHDAPAFARDALLRGACGFVSKRAAAEELPEALSAAARHERYVSRALENRLDMSATRQLPTLTAREHEVFVRLARGEGPHEIAEALGIVLKTVYVHRASVMQKLEARSEVDLYRIARWHGLVE</sequence>
<dbReference type="InterPro" id="IPR016032">
    <property type="entry name" value="Sig_transdc_resp-reg_C-effctor"/>
</dbReference>
<dbReference type="Pfam" id="PF00072">
    <property type="entry name" value="Response_reg"/>
    <property type="match status" value="1"/>
</dbReference>
<feature type="domain" description="Response regulatory" evidence="5">
    <location>
        <begin position="5"/>
        <end position="121"/>
    </location>
</feature>
<dbReference type="Gene3D" id="1.10.10.10">
    <property type="entry name" value="Winged helix-like DNA-binding domain superfamily/Winged helix DNA-binding domain"/>
    <property type="match status" value="1"/>
</dbReference>
<name>A0A7W7Y1V7_9GAMM</name>
<dbReference type="GO" id="GO:0003677">
    <property type="term" value="F:DNA binding"/>
    <property type="evidence" value="ECO:0007669"/>
    <property type="project" value="UniProtKB-KW"/>
</dbReference>
<accession>A0A7W7Y1V7</accession>
<protein>
    <submittedName>
        <fullName evidence="6">Two-component system uhpT operon response regulator UhpA</fullName>
    </submittedName>
</protein>
<evidence type="ECO:0000256" key="3">
    <source>
        <dbReference type="PROSITE-ProRule" id="PRU00169"/>
    </source>
</evidence>
<dbReference type="GO" id="GO:0006355">
    <property type="term" value="P:regulation of DNA-templated transcription"/>
    <property type="evidence" value="ECO:0007669"/>
    <property type="project" value="InterPro"/>
</dbReference>
<proteinExistence type="predicted"/>
<dbReference type="InterPro" id="IPR058245">
    <property type="entry name" value="NreC/VraR/RcsB-like_REC"/>
</dbReference>
<dbReference type="GO" id="GO:0000160">
    <property type="term" value="P:phosphorelay signal transduction system"/>
    <property type="evidence" value="ECO:0007669"/>
    <property type="project" value="InterPro"/>
</dbReference>
<keyword evidence="2" id="KW-0238">DNA-binding</keyword>
<dbReference type="SMART" id="SM00448">
    <property type="entry name" value="REC"/>
    <property type="match status" value="1"/>
</dbReference>
<dbReference type="InterPro" id="IPR039420">
    <property type="entry name" value="WalR-like"/>
</dbReference>
<dbReference type="EMBL" id="JACHHX010000020">
    <property type="protein sequence ID" value="MBB5016465.1"/>
    <property type="molecule type" value="Genomic_DNA"/>
</dbReference>
<dbReference type="SMART" id="SM00421">
    <property type="entry name" value="HTH_LUXR"/>
    <property type="match status" value="1"/>
</dbReference>
<evidence type="ECO:0000313" key="6">
    <source>
        <dbReference type="EMBL" id="MBB5016465.1"/>
    </source>
</evidence>
<dbReference type="Pfam" id="PF00196">
    <property type="entry name" value="GerE"/>
    <property type="match status" value="1"/>
</dbReference>
<evidence type="ECO:0000259" key="5">
    <source>
        <dbReference type="PROSITE" id="PS50110"/>
    </source>
</evidence>
<dbReference type="SUPFAM" id="SSF52172">
    <property type="entry name" value="CheY-like"/>
    <property type="match status" value="1"/>
</dbReference>
<dbReference type="CDD" id="cd06170">
    <property type="entry name" value="LuxR_C_like"/>
    <property type="match status" value="1"/>
</dbReference>
<feature type="domain" description="HTH luxR-type" evidence="4">
    <location>
        <begin position="139"/>
        <end position="204"/>
    </location>
</feature>
<keyword evidence="7" id="KW-1185">Reference proteome</keyword>
<evidence type="ECO:0000256" key="2">
    <source>
        <dbReference type="ARBA" id="ARBA00023125"/>
    </source>
</evidence>
<dbReference type="SUPFAM" id="SSF46894">
    <property type="entry name" value="C-terminal effector domain of the bipartite response regulators"/>
    <property type="match status" value="1"/>
</dbReference>
<dbReference type="PROSITE" id="PS50110">
    <property type="entry name" value="RESPONSE_REGULATORY"/>
    <property type="match status" value="1"/>
</dbReference>
<comment type="caution">
    <text evidence="6">The sequence shown here is derived from an EMBL/GenBank/DDBJ whole genome shotgun (WGS) entry which is preliminary data.</text>
</comment>
<feature type="modified residue" description="4-aspartylphosphate" evidence="3">
    <location>
        <position position="56"/>
    </location>
</feature>
<dbReference type="PRINTS" id="PR00038">
    <property type="entry name" value="HTHLUXR"/>
</dbReference>
<dbReference type="InterPro" id="IPR036388">
    <property type="entry name" value="WH-like_DNA-bd_sf"/>
</dbReference>
<dbReference type="Proteomes" id="UP000519004">
    <property type="component" value="Unassembled WGS sequence"/>
</dbReference>
<reference evidence="6 7" key="1">
    <citation type="submission" date="2020-08" db="EMBL/GenBank/DDBJ databases">
        <title>Genomic Encyclopedia of Type Strains, Phase IV (KMG-IV): sequencing the most valuable type-strain genomes for metagenomic binning, comparative biology and taxonomic classification.</title>
        <authorList>
            <person name="Goeker M."/>
        </authorList>
    </citation>
    <scope>NUCLEOTIDE SEQUENCE [LARGE SCALE GENOMIC DNA]</scope>
    <source>
        <strain evidence="6 7">DSM 25897</strain>
    </source>
</reference>